<dbReference type="RefSeq" id="WP_160905195.1">
    <property type="nucleotide sequence ID" value="NZ_WVHS01000001.1"/>
</dbReference>
<reference evidence="2 3" key="1">
    <citation type="submission" date="2019-11" db="EMBL/GenBank/DDBJ databases">
        <title>Pedobacter sp. HMF7056 Genome sequencing and assembly.</title>
        <authorList>
            <person name="Kang H."/>
            <person name="Kim H."/>
            <person name="Joh K."/>
        </authorList>
    </citation>
    <scope>NUCLEOTIDE SEQUENCE [LARGE SCALE GENOMIC DNA]</scope>
    <source>
        <strain evidence="2 3">HMF7056</strain>
    </source>
</reference>
<sequence>MSSSGRPVKAALARGCMEQYEVLYTGKDYTQITSAFTKSVRFDGPSLTAWMSSLSATDYNNIRVCFGVYTNEFQKEYAANLKETSIGRLTAFLCAYNDDTPAKYVSAAKRDGDPDDGDPNDGDPNDGDPDDGDPDDGDVDPFNMGSLEP</sequence>
<name>A0A7K1XTC0_9SPHI</name>
<dbReference type="Proteomes" id="UP000451233">
    <property type="component" value="Unassembled WGS sequence"/>
</dbReference>
<feature type="region of interest" description="Disordered" evidence="1">
    <location>
        <begin position="105"/>
        <end position="149"/>
    </location>
</feature>
<protein>
    <submittedName>
        <fullName evidence="2">Uncharacterized protein</fullName>
    </submittedName>
</protein>
<dbReference type="AlphaFoldDB" id="A0A7K1XTC0"/>
<accession>A0A7K1XTC0</accession>
<gene>
    <name evidence="2" type="ORF">GS398_02755</name>
</gene>
<evidence type="ECO:0000256" key="1">
    <source>
        <dbReference type="SAM" id="MobiDB-lite"/>
    </source>
</evidence>
<comment type="caution">
    <text evidence="2">The sequence shown here is derived from an EMBL/GenBank/DDBJ whole genome shotgun (WGS) entry which is preliminary data.</text>
</comment>
<organism evidence="2 3">
    <name type="scientific">Hufsiella ginkgonis</name>
    <dbReference type="NCBI Taxonomy" id="2695274"/>
    <lineage>
        <taxon>Bacteria</taxon>
        <taxon>Pseudomonadati</taxon>
        <taxon>Bacteroidota</taxon>
        <taxon>Sphingobacteriia</taxon>
        <taxon>Sphingobacteriales</taxon>
        <taxon>Sphingobacteriaceae</taxon>
        <taxon>Hufsiella</taxon>
    </lineage>
</organism>
<dbReference type="EMBL" id="WVHS01000001">
    <property type="protein sequence ID" value="MXV14204.1"/>
    <property type="molecule type" value="Genomic_DNA"/>
</dbReference>
<evidence type="ECO:0000313" key="3">
    <source>
        <dbReference type="Proteomes" id="UP000451233"/>
    </source>
</evidence>
<keyword evidence="3" id="KW-1185">Reference proteome</keyword>
<proteinExistence type="predicted"/>
<feature type="compositionally biased region" description="Acidic residues" evidence="1">
    <location>
        <begin position="113"/>
        <end position="139"/>
    </location>
</feature>
<evidence type="ECO:0000313" key="2">
    <source>
        <dbReference type="EMBL" id="MXV14204.1"/>
    </source>
</evidence>